<dbReference type="Gene3D" id="3.30.300.30">
    <property type="match status" value="1"/>
</dbReference>
<dbReference type="PANTHER" id="PTHR44845:SF6">
    <property type="entry name" value="BETA-ALANINE-ACTIVATING ENZYME"/>
    <property type="match status" value="1"/>
</dbReference>
<organism evidence="4 5">
    <name type="scientific">Ruminococcus flavefaciens</name>
    <dbReference type="NCBI Taxonomy" id="1265"/>
    <lineage>
        <taxon>Bacteria</taxon>
        <taxon>Bacillati</taxon>
        <taxon>Bacillota</taxon>
        <taxon>Clostridia</taxon>
        <taxon>Eubacteriales</taxon>
        <taxon>Oscillospiraceae</taxon>
        <taxon>Ruminococcus</taxon>
    </lineage>
</organism>
<keyword evidence="1" id="KW-0596">Phosphopantetheine</keyword>
<feature type="domain" description="Carrier" evidence="3">
    <location>
        <begin position="527"/>
        <end position="602"/>
    </location>
</feature>
<dbReference type="SUPFAM" id="SSF56801">
    <property type="entry name" value="Acetyl-CoA synthetase-like"/>
    <property type="match status" value="1"/>
</dbReference>
<keyword evidence="2" id="KW-0597">Phosphoprotein</keyword>
<evidence type="ECO:0000313" key="5">
    <source>
        <dbReference type="Proteomes" id="UP000245720"/>
    </source>
</evidence>
<dbReference type="CDD" id="cd05930">
    <property type="entry name" value="A_NRPS"/>
    <property type="match status" value="1"/>
</dbReference>
<comment type="caution">
    <text evidence="4">The sequence shown here is derived from an EMBL/GenBank/DDBJ whole genome shotgun (WGS) entry which is preliminary data.</text>
</comment>
<dbReference type="SUPFAM" id="SSF47336">
    <property type="entry name" value="ACP-like"/>
    <property type="match status" value="1"/>
</dbReference>
<dbReference type="InterPro" id="IPR042099">
    <property type="entry name" value="ANL_N_sf"/>
</dbReference>
<reference evidence="4 5" key="1">
    <citation type="submission" date="2018-05" db="EMBL/GenBank/DDBJ databases">
        <title>The Hungate 1000. A catalogue of reference genomes from the rumen microbiome.</title>
        <authorList>
            <person name="Kelly W."/>
        </authorList>
    </citation>
    <scope>NUCLEOTIDE SEQUENCE [LARGE SCALE GENOMIC DNA]</scope>
    <source>
        <strain evidence="4 5">SAb67</strain>
    </source>
</reference>
<evidence type="ECO:0000256" key="1">
    <source>
        <dbReference type="ARBA" id="ARBA00022450"/>
    </source>
</evidence>
<dbReference type="AlphaFoldDB" id="A0A315XY49"/>
<dbReference type="InterPro" id="IPR036736">
    <property type="entry name" value="ACP-like_sf"/>
</dbReference>
<evidence type="ECO:0000313" key="4">
    <source>
        <dbReference type="EMBL" id="PWJ12166.1"/>
    </source>
</evidence>
<evidence type="ECO:0000259" key="3">
    <source>
        <dbReference type="PROSITE" id="PS50075"/>
    </source>
</evidence>
<dbReference type="Proteomes" id="UP000245720">
    <property type="component" value="Unassembled WGS sequence"/>
</dbReference>
<dbReference type="Gene3D" id="1.10.1200.10">
    <property type="entry name" value="ACP-like"/>
    <property type="match status" value="1"/>
</dbReference>
<dbReference type="InterPro" id="IPR045851">
    <property type="entry name" value="AMP-bd_C_sf"/>
</dbReference>
<accession>A0A315XY49</accession>
<dbReference type="Gene3D" id="3.40.50.12780">
    <property type="entry name" value="N-terminal domain of ligase-like"/>
    <property type="match status" value="1"/>
</dbReference>
<proteinExistence type="predicted"/>
<dbReference type="InterPro" id="IPR009081">
    <property type="entry name" value="PP-bd_ACP"/>
</dbReference>
<dbReference type="OrthoDB" id="9778383at2"/>
<dbReference type="EMBL" id="QGDI01000007">
    <property type="protein sequence ID" value="PWJ12166.1"/>
    <property type="molecule type" value="Genomic_DNA"/>
</dbReference>
<dbReference type="InterPro" id="IPR000873">
    <property type="entry name" value="AMP-dep_synth/lig_dom"/>
</dbReference>
<dbReference type="RefSeq" id="WP_109726626.1">
    <property type="nucleotide sequence ID" value="NZ_QGDI01000007.1"/>
</dbReference>
<dbReference type="PANTHER" id="PTHR44845">
    <property type="entry name" value="CARRIER DOMAIN-CONTAINING PROTEIN"/>
    <property type="match status" value="1"/>
</dbReference>
<sequence length="620" mass="68650">MVSNNNTELAPENQGAVAAGKTLDHSGNLIMNFLSSARKHSDNIAVYGRKKLTYSEFLAEVRKKAAVLAENGIGQGDKVGVYCRHTEETIALIYAVLYIGAVYVPIGADCPPERIKHIVGTSGVKAVFSAEMPESDAGVDVIALNDMQGSGDELPEPCESTDQYAYCMFTSGTTGEPKGVLIRQEYLLNMCEWYGERFKLDSDSRLILLNNFGFDGSLKTIFTPLLYGSSIVLATDSLFDVKTDAEIIKKYEVTHFACVPSLMQGIIEYCGWNGYKELESVKYVISAGEKFRSSAVLKWLKNGNCSAEFVNLYGPAECSCCVSYHNVTEDDLEKDIIPIGKPIYNKRMYILDDDLAPCPVGTEGDIWIAGLGTFGGYIGMSPEASGLSADIMDSASFMYMSGDRGKRLDNGEVLYCGRKDNQIKISGQRIEIEEIEQVLMRHDNITSCGLFVKNEDQAVKTIMFYSTADKKEMTYDELSGFMEKSLLKGVIPNRFVYLEKLPVSINGKLDRNALEGLIPAGSEAGGEETDELTQKLVLAWKNTLEIDEVPLDKGFFELGGYSMLLYHLQSEIKQLLGKDISPMEILAHPTVRNMAAFLKGEDTALEEAPNRNRRIRRTRR</sequence>
<evidence type="ECO:0000256" key="2">
    <source>
        <dbReference type="ARBA" id="ARBA00022553"/>
    </source>
</evidence>
<dbReference type="PROSITE" id="PS50075">
    <property type="entry name" value="CARRIER"/>
    <property type="match status" value="1"/>
</dbReference>
<dbReference type="Pfam" id="PF00550">
    <property type="entry name" value="PP-binding"/>
    <property type="match status" value="1"/>
</dbReference>
<name>A0A315XY49_RUMFL</name>
<protein>
    <submittedName>
        <fullName evidence="4">Amino acid adenylation domain-containing protein</fullName>
    </submittedName>
</protein>
<dbReference type="Pfam" id="PF00501">
    <property type="entry name" value="AMP-binding"/>
    <property type="match status" value="1"/>
</dbReference>
<gene>
    <name evidence="4" type="ORF">IE37_01856</name>
</gene>